<evidence type="ECO:0000256" key="1">
    <source>
        <dbReference type="ARBA" id="ARBA00010199"/>
    </source>
</evidence>
<dbReference type="GO" id="GO:0015297">
    <property type="term" value="F:antiporter activity"/>
    <property type="evidence" value="ECO:0007669"/>
    <property type="project" value="InterPro"/>
</dbReference>
<feature type="transmembrane region" description="Helical" evidence="2">
    <location>
        <begin position="179"/>
        <end position="204"/>
    </location>
</feature>
<feature type="transmembrane region" description="Helical" evidence="2">
    <location>
        <begin position="35"/>
        <end position="57"/>
    </location>
</feature>
<evidence type="ECO:0000313" key="4">
    <source>
        <dbReference type="Proteomes" id="UP000489600"/>
    </source>
</evidence>
<dbReference type="GO" id="GO:0016020">
    <property type="term" value="C:membrane"/>
    <property type="evidence" value="ECO:0007669"/>
    <property type="project" value="InterPro"/>
</dbReference>
<evidence type="ECO:0008006" key="5">
    <source>
        <dbReference type="Google" id="ProtNLM"/>
    </source>
</evidence>
<comment type="caution">
    <text evidence="3">The sequence shown here is derived from an EMBL/GenBank/DDBJ whole genome shotgun (WGS) entry which is preliminary data.</text>
</comment>
<protein>
    <recommendedName>
        <fullName evidence="5">Polysaccharide biosynthesis protein C-terminal domain-containing protein</fullName>
    </recommendedName>
</protein>
<name>A0A565BAD8_9BRAS</name>
<dbReference type="OrthoDB" id="2126698at2759"/>
<feature type="transmembrane region" description="Helical" evidence="2">
    <location>
        <begin position="210"/>
        <end position="229"/>
    </location>
</feature>
<dbReference type="AlphaFoldDB" id="A0A565BAD8"/>
<dbReference type="PANTHER" id="PTHR11206">
    <property type="entry name" value="MULTIDRUG RESISTANCE PROTEIN"/>
    <property type="match status" value="1"/>
</dbReference>
<gene>
    <name evidence="3" type="ORF">ANE_LOCUS9008</name>
</gene>
<feature type="transmembrane region" description="Helical" evidence="2">
    <location>
        <begin position="151"/>
        <end position="172"/>
    </location>
</feature>
<keyword evidence="4" id="KW-1185">Reference proteome</keyword>
<evidence type="ECO:0000256" key="2">
    <source>
        <dbReference type="SAM" id="Phobius"/>
    </source>
</evidence>
<dbReference type="Proteomes" id="UP000489600">
    <property type="component" value="Unassembled WGS sequence"/>
</dbReference>
<dbReference type="InterPro" id="IPR002528">
    <property type="entry name" value="MATE_fam"/>
</dbReference>
<feature type="transmembrane region" description="Helical" evidence="2">
    <location>
        <begin position="111"/>
        <end position="131"/>
    </location>
</feature>
<proteinExistence type="inferred from homology"/>
<keyword evidence="2" id="KW-1133">Transmembrane helix</keyword>
<dbReference type="Pfam" id="PF01554">
    <property type="entry name" value="MatE"/>
    <property type="match status" value="1"/>
</dbReference>
<dbReference type="GO" id="GO:0042910">
    <property type="term" value="F:xenobiotic transmembrane transporter activity"/>
    <property type="evidence" value="ECO:0007669"/>
    <property type="project" value="InterPro"/>
</dbReference>
<organism evidence="3 4">
    <name type="scientific">Arabis nemorensis</name>
    <dbReference type="NCBI Taxonomy" id="586526"/>
    <lineage>
        <taxon>Eukaryota</taxon>
        <taxon>Viridiplantae</taxon>
        <taxon>Streptophyta</taxon>
        <taxon>Embryophyta</taxon>
        <taxon>Tracheophyta</taxon>
        <taxon>Spermatophyta</taxon>
        <taxon>Magnoliopsida</taxon>
        <taxon>eudicotyledons</taxon>
        <taxon>Gunneridae</taxon>
        <taxon>Pentapetalae</taxon>
        <taxon>rosids</taxon>
        <taxon>malvids</taxon>
        <taxon>Brassicales</taxon>
        <taxon>Brassicaceae</taxon>
        <taxon>Arabideae</taxon>
        <taxon>Arabis</taxon>
    </lineage>
</organism>
<keyword evidence="2" id="KW-0812">Transmembrane</keyword>
<sequence length="250" mass="26631">MKYQAPGLLAFGFLQKILSFCQTQSIITPLVIFSFVPLVINIGLAYVLVYVAGLGFIGAPIATSISMWIACVNTETISYMLTYGLSAVASTRVSNELGAGNVKGAKKATSVTVKLSLVLALVVVLALLVGHDGWVGLFSNSLVIKEEFASLRFLLAASITLDSIQGVFSGVARGCGWQLLVTAINLGTFYFIGMPIAAIFGFKLKFCAKGLWIGLICGLFCQILISLAYDNFPEVDKAECFSLKLVSVGT</sequence>
<evidence type="ECO:0000313" key="3">
    <source>
        <dbReference type="EMBL" id="VVA98563.1"/>
    </source>
</evidence>
<reference evidence="3" key="1">
    <citation type="submission" date="2019-07" db="EMBL/GenBank/DDBJ databases">
        <authorList>
            <person name="Dittberner H."/>
        </authorList>
    </citation>
    <scope>NUCLEOTIDE SEQUENCE [LARGE SCALE GENOMIC DNA]</scope>
</reference>
<dbReference type="EMBL" id="CABITT030000003">
    <property type="protein sequence ID" value="VVA98563.1"/>
    <property type="molecule type" value="Genomic_DNA"/>
</dbReference>
<keyword evidence="2" id="KW-0472">Membrane</keyword>
<comment type="similarity">
    <text evidence="1">Belongs to the multi antimicrobial extrusion (MATE) (TC 2.A.66.1) family.</text>
</comment>
<accession>A0A565BAD8</accession>